<comment type="catalytic activity">
    <reaction evidence="16">
        <text>a (3S)-3-hydroxyacyl-CoA = a (2E)-enoyl-CoA + H2O</text>
        <dbReference type="Rhea" id="RHEA:16105"/>
        <dbReference type="ChEBI" id="CHEBI:15377"/>
        <dbReference type="ChEBI" id="CHEBI:57318"/>
        <dbReference type="ChEBI" id="CHEBI:58856"/>
        <dbReference type="EC" id="4.2.1.17"/>
    </reaction>
</comment>
<evidence type="ECO:0000256" key="16">
    <source>
        <dbReference type="ARBA" id="ARBA00023709"/>
    </source>
</evidence>
<dbReference type="GO" id="GO:0003857">
    <property type="term" value="F:(3S)-3-hydroxyacyl-CoA dehydrogenase (NAD+) activity"/>
    <property type="evidence" value="ECO:0007669"/>
    <property type="project" value="TreeGrafter"/>
</dbReference>
<comment type="catalytic activity">
    <reaction evidence="17">
        <text>a 4-saturated-(3S)-3-hydroxyacyl-CoA = a (3E)-enoyl-CoA + H2O</text>
        <dbReference type="Rhea" id="RHEA:20724"/>
        <dbReference type="ChEBI" id="CHEBI:15377"/>
        <dbReference type="ChEBI" id="CHEBI:58521"/>
        <dbReference type="ChEBI" id="CHEBI:137480"/>
        <dbReference type="EC" id="4.2.1.17"/>
    </reaction>
</comment>
<dbReference type="SUPFAM" id="SSF51735">
    <property type="entry name" value="NAD(P)-binding Rossmann-fold domains"/>
    <property type="match status" value="1"/>
</dbReference>
<dbReference type="InterPro" id="IPR001753">
    <property type="entry name" value="Enoyl-CoA_hydra/iso"/>
</dbReference>
<keyword evidence="11" id="KW-0576">Peroxisome</keyword>
<comment type="similarity">
    <text evidence="18">Belongs to the enoyl-CoA hydratase/isomerase family.</text>
</comment>
<dbReference type="Gene3D" id="3.40.50.720">
    <property type="entry name" value="NAD(P)-binding Rossmann-like Domain"/>
    <property type="match status" value="1"/>
</dbReference>
<comment type="pathway">
    <text evidence="4">Lipid metabolism; fatty acid beta-oxidation.</text>
</comment>
<evidence type="ECO:0000256" key="8">
    <source>
        <dbReference type="ARBA" id="ARBA00023002"/>
    </source>
</evidence>
<comment type="catalytic activity">
    <reaction evidence="15">
        <text>(3S)-3-hydroxybutanoyl-CoA = (3R)-3-hydroxybutanoyl-CoA</text>
        <dbReference type="Rhea" id="RHEA:21760"/>
        <dbReference type="ChEBI" id="CHEBI:57315"/>
        <dbReference type="ChEBI" id="CHEBI:57316"/>
        <dbReference type="EC" id="5.1.2.3"/>
    </reaction>
</comment>
<evidence type="ECO:0000313" key="23">
    <source>
        <dbReference type="Proteomes" id="UP000436088"/>
    </source>
</evidence>
<dbReference type="InterPro" id="IPR006108">
    <property type="entry name" value="3HC_DH_C"/>
</dbReference>
<dbReference type="InterPro" id="IPR018376">
    <property type="entry name" value="Enoyl-CoA_hyd/isom_CS"/>
</dbReference>
<dbReference type="EMBL" id="VEPZ02000998">
    <property type="protein sequence ID" value="KAE8703602.1"/>
    <property type="molecule type" value="Genomic_DNA"/>
</dbReference>
<dbReference type="InterPro" id="IPR006180">
    <property type="entry name" value="3-OHacyl-CoA_DH_CS"/>
</dbReference>
<dbReference type="SUPFAM" id="SSF52096">
    <property type="entry name" value="ClpP/crotonase"/>
    <property type="match status" value="1"/>
</dbReference>
<dbReference type="InterPro" id="IPR006176">
    <property type="entry name" value="3-OHacyl-CoA_DH_NAD-bd"/>
</dbReference>
<evidence type="ECO:0000256" key="14">
    <source>
        <dbReference type="ARBA" id="ARBA00023268"/>
    </source>
</evidence>
<keyword evidence="13" id="KW-0456">Lyase</keyword>
<proteinExistence type="inferred from homology"/>
<protein>
    <submittedName>
        <fullName evidence="22">Glyoxysomal fatty acid beta-oxidation multifunctional protein MFP-a</fullName>
    </submittedName>
</protein>
<keyword evidence="12" id="KW-0413">Isomerase</keyword>
<comment type="caution">
    <text evidence="22">The sequence shown here is derived from an EMBL/GenBank/DDBJ whole genome shotgun (WGS) entry which is preliminary data.</text>
</comment>
<dbReference type="Pfam" id="PF00378">
    <property type="entry name" value="ECH_1"/>
    <property type="match status" value="1"/>
</dbReference>
<dbReference type="GO" id="GO:0004165">
    <property type="term" value="F:delta(3)-delta(2)-enoyl-CoA isomerase activity"/>
    <property type="evidence" value="ECO:0007669"/>
    <property type="project" value="UniProtKB-EC"/>
</dbReference>
<evidence type="ECO:0000259" key="19">
    <source>
        <dbReference type="Pfam" id="PF00725"/>
    </source>
</evidence>
<dbReference type="InterPro" id="IPR036291">
    <property type="entry name" value="NAD(P)-bd_dom_sf"/>
</dbReference>
<dbReference type="PANTHER" id="PTHR23309">
    <property type="entry name" value="3-HYDROXYACYL-COA DEHYROGENASE"/>
    <property type="match status" value="1"/>
</dbReference>
<dbReference type="FunFam" id="3.40.50.720:FF:000009">
    <property type="entry name" value="Fatty oxidation complex, alpha subunit"/>
    <property type="match status" value="1"/>
</dbReference>
<comment type="similarity">
    <text evidence="5">In the central section; belongs to the 3-hydroxyacyl-CoA dehydrogenase family.</text>
</comment>
<dbReference type="GO" id="GO:0005777">
    <property type="term" value="C:peroxisome"/>
    <property type="evidence" value="ECO:0007669"/>
    <property type="project" value="UniProtKB-SubCell"/>
</dbReference>
<evidence type="ECO:0000313" key="22">
    <source>
        <dbReference type="EMBL" id="KAE8703602.1"/>
    </source>
</evidence>
<dbReference type="GO" id="GO:0006635">
    <property type="term" value="P:fatty acid beta-oxidation"/>
    <property type="evidence" value="ECO:0007669"/>
    <property type="project" value="UniProtKB-UniPathway"/>
</dbReference>
<keyword evidence="8" id="KW-0560">Oxidoreductase</keyword>
<evidence type="ECO:0000256" key="17">
    <source>
        <dbReference type="ARBA" id="ARBA00023717"/>
    </source>
</evidence>
<keyword evidence="9" id="KW-0520">NAD</keyword>
<feature type="domain" description="3-hydroxyacyl-CoA dehydrogenase C-terminal" evidence="19">
    <location>
        <begin position="514"/>
        <end position="607"/>
    </location>
</feature>
<dbReference type="InterPro" id="IPR008927">
    <property type="entry name" value="6-PGluconate_DH-like_C_sf"/>
</dbReference>
<evidence type="ECO:0000256" key="10">
    <source>
        <dbReference type="ARBA" id="ARBA00023098"/>
    </source>
</evidence>
<evidence type="ECO:0000256" key="7">
    <source>
        <dbReference type="ARBA" id="ARBA00022832"/>
    </source>
</evidence>
<dbReference type="AlphaFoldDB" id="A0A6A3ALC2"/>
<feature type="domain" description="3-hydroxyacyl-CoA dehydrogenase NAD binding" evidence="20">
    <location>
        <begin position="334"/>
        <end position="511"/>
    </location>
</feature>
<comment type="subcellular location">
    <subcellularLocation>
        <location evidence="3">Peroxisome</location>
    </subcellularLocation>
</comment>
<comment type="similarity">
    <text evidence="6">In the N-terminal section; belongs to the enoyl-CoA hydratase/isomerase family.</text>
</comment>
<keyword evidence="10" id="KW-0443">Lipid metabolism</keyword>
<evidence type="ECO:0000259" key="20">
    <source>
        <dbReference type="Pfam" id="PF02737"/>
    </source>
</evidence>
<reference evidence="22 23" key="1">
    <citation type="submission" date="2019-09" db="EMBL/GenBank/DDBJ databases">
        <title>Draft genome information of white flower Hibiscus syriacus.</title>
        <authorList>
            <person name="Kim Y.-M."/>
        </authorList>
    </citation>
    <scope>NUCLEOTIDE SEQUENCE [LARGE SCALE GENOMIC DNA]</scope>
    <source>
        <strain evidence="23">cv. Baekdansim</strain>
        <strain evidence="22">YM2019G1</strain>
        <tissue evidence="22">Leaf</tissue>
    </source>
</reference>
<evidence type="ECO:0000256" key="6">
    <source>
        <dbReference type="ARBA" id="ARBA00008750"/>
    </source>
</evidence>
<organism evidence="22 23">
    <name type="scientific">Hibiscus syriacus</name>
    <name type="common">Rose of Sharon</name>
    <dbReference type="NCBI Taxonomy" id="106335"/>
    <lineage>
        <taxon>Eukaryota</taxon>
        <taxon>Viridiplantae</taxon>
        <taxon>Streptophyta</taxon>
        <taxon>Embryophyta</taxon>
        <taxon>Tracheophyta</taxon>
        <taxon>Spermatophyta</taxon>
        <taxon>Magnoliopsida</taxon>
        <taxon>eudicotyledons</taxon>
        <taxon>Gunneridae</taxon>
        <taxon>Pentapetalae</taxon>
        <taxon>rosids</taxon>
        <taxon>malvids</taxon>
        <taxon>Malvales</taxon>
        <taxon>Malvaceae</taxon>
        <taxon>Malvoideae</taxon>
        <taxon>Hibiscus</taxon>
    </lineage>
</organism>
<evidence type="ECO:0000256" key="9">
    <source>
        <dbReference type="ARBA" id="ARBA00023027"/>
    </source>
</evidence>
<gene>
    <name evidence="21" type="ORF">F3Y22_tig00110467pilonHSYRG00118</name>
    <name evidence="22" type="ORF">F3Y22_tig00110467pilonHSYRG00122</name>
</gene>
<evidence type="ECO:0000256" key="3">
    <source>
        <dbReference type="ARBA" id="ARBA00004275"/>
    </source>
</evidence>
<dbReference type="InterPro" id="IPR029045">
    <property type="entry name" value="ClpP/crotonase-like_dom_sf"/>
</dbReference>
<evidence type="ECO:0000256" key="18">
    <source>
        <dbReference type="RuleBase" id="RU003707"/>
    </source>
</evidence>
<comment type="catalytic activity">
    <reaction evidence="1">
        <text>a (3Z)-enoyl-CoA = a 4-saturated (2E)-enoyl-CoA</text>
        <dbReference type="Rhea" id="RHEA:45900"/>
        <dbReference type="ChEBI" id="CHEBI:85097"/>
        <dbReference type="ChEBI" id="CHEBI:85489"/>
        <dbReference type="EC" id="5.3.3.8"/>
    </reaction>
</comment>
<dbReference type="PROSITE" id="PS00067">
    <property type="entry name" value="3HCDH"/>
    <property type="match status" value="1"/>
</dbReference>
<dbReference type="FunFam" id="1.10.1040.50:FF:000004">
    <property type="entry name" value="Peroxisomal fatty acid beta-oxidation multifunctional protein"/>
    <property type="match status" value="1"/>
</dbReference>
<dbReference type="Gene3D" id="3.90.226.10">
    <property type="entry name" value="2-enoyl-CoA Hydratase, Chain A, domain 1"/>
    <property type="match status" value="1"/>
</dbReference>
<evidence type="ECO:0000256" key="2">
    <source>
        <dbReference type="ARBA" id="ARBA00000765"/>
    </source>
</evidence>
<dbReference type="Gene3D" id="1.10.1040.50">
    <property type="match status" value="1"/>
</dbReference>
<dbReference type="SUPFAM" id="SSF48179">
    <property type="entry name" value="6-phosphogluconate dehydrogenase C-terminal domain-like"/>
    <property type="match status" value="2"/>
</dbReference>
<evidence type="ECO:0000256" key="15">
    <source>
        <dbReference type="ARBA" id="ARBA00023701"/>
    </source>
</evidence>
<keyword evidence="14" id="KW-0511">Multifunctional enzyme</keyword>
<evidence type="ECO:0000256" key="5">
    <source>
        <dbReference type="ARBA" id="ARBA00007005"/>
    </source>
</evidence>
<keyword evidence="7" id="KW-0276">Fatty acid metabolism</keyword>
<evidence type="ECO:0000256" key="13">
    <source>
        <dbReference type="ARBA" id="ARBA00023239"/>
    </source>
</evidence>
<evidence type="ECO:0000256" key="4">
    <source>
        <dbReference type="ARBA" id="ARBA00005005"/>
    </source>
</evidence>
<dbReference type="GO" id="GO:0008692">
    <property type="term" value="F:3-hydroxybutyryl-CoA epimerase activity"/>
    <property type="evidence" value="ECO:0007669"/>
    <property type="project" value="UniProtKB-EC"/>
</dbReference>
<keyword evidence="23" id="KW-1185">Reference proteome</keyword>
<accession>A0A6A3ALC2</accession>
<evidence type="ECO:0000256" key="11">
    <source>
        <dbReference type="ARBA" id="ARBA00023140"/>
    </source>
</evidence>
<dbReference type="Pfam" id="PF00725">
    <property type="entry name" value="3HCDH"/>
    <property type="match status" value="1"/>
</dbReference>
<evidence type="ECO:0000256" key="1">
    <source>
        <dbReference type="ARBA" id="ARBA00000452"/>
    </source>
</evidence>
<dbReference type="GO" id="GO:0070403">
    <property type="term" value="F:NAD+ binding"/>
    <property type="evidence" value="ECO:0007669"/>
    <property type="project" value="InterPro"/>
</dbReference>
<dbReference type="PROSITE" id="PS00166">
    <property type="entry name" value="ENOYL_COA_HYDRATASE"/>
    <property type="match status" value="1"/>
</dbReference>
<dbReference type="Proteomes" id="UP000436088">
    <property type="component" value="Unassembled WGS sequence"/>
</dbReference>
<dbReference type="UniPathway" id="UPA00659"/>
<name>A0A6A3ALC2_HIBSY</name>
<sequence length="760" mass="83981">MTVNLKTERLSGRMEGKTYLEIGADGVAIITINNPPLNLLSVDVMLSLKENTEQALQRDDVKAIVITGSNGKFSGGFDVTAFGKKGKHGKLGFWSIDFVTDILEAARKPLVAAIDGPALGGGLEIALACHARISTSSAVLGLPEIRYGILPGLGGTQRLPRLVGLRKALEMILLLGFISALFFLSLQMSKLVNGNDARGMGLVDAISSVDELVTVACHWAKDILAHKRPWIVSLYRADRLVPLTEAKMMLEHARVKSRKQSPNLKHPLVCIDVIEEGLIRGPRTALWKESEALNELRQSDTCRSLVYFFFARQRTSKVPGITDLGLTPRKVNTFAVVGGGIMGSSITTALILSKYSVILKEMDEKALLTGIERVKVNLQDHVNNGKLEEGKLDKTLSLCKGVLRYEGFSEVDMVIEAVGENISLKQRIFAELESYCPPLCILASSSFKINLNSISERMKLQNRFVGTHFFSQAHSVPILEIVATEKTSPQVIVDLLAIGKKMKKIPVVVHNSTGFAMNRMFFPYSQAAMMLVEHGVDLYQIDQAAEAFGMTTGPFRMIDFVGFEVLTEMKVQFRNNFGERFNESKLTSVMQEANQSGETTKKGFYIYDREAKFTSNPDIIKYVNKARSISSFGVDYELMKLSDEEIVEMIIFPVVNEACRLLEEKVVIKASDLDVASVTGMGFPEYRGGIIFWADTIGPNYICSKLEKWTETFGAFFKPCSHLAERASKRTSLIFTSHYNIYAAPAGERGASEVSTIAEE</sequence>
<dbReference type="GO" id="GO:0004300">
    <property type="term" value="F:enoyl-CoA hydratase activity"/>
    <property type="evidence" value="ECO:0007669"/>
    <property type="project" value="UniProtKB-EC"/>
</dbReference>
<dbReference type="PANTHER" id="PTHR23309:SF9">
    <property type="entry name" value="PEROXISOMAL FATTY ACID BETA-OXIDATION MULTIFUNCTIONAL PROTEIN MFP2"/>
    <property type="match status" value="1"/>
</dbReference>
<comment type="catalytic activity">
    <reaction evidence="2">
        <text>a (3E)-enoyl-CoA = a 4-saturated (2E)-enoyl-CoA</text>
        <dbReference type="Rhea" id="RHEA:45228"/>
        <dbReference type="ChEBI" id="CHEBI:58521"/>
        <dbReference type="ChEBI" id="CHEBI:85097"/>
        <dbReference type="EC" id="5.3.3.8"/>
    </reaction>
</comment>
<evidence type="ECO:0000256" key="12">
    <source>
        <dbReference type="ARBA" id="ARBA00023235"/>
    </source>
</evidence>
<dbReference type="EMBL" id="VEPZ02000998">
    <property type="protein sequence ID" value="KAE8703598.1"/>
    <property type="molecule type" value="Genomic_DNA"/>
</dbReference>
<dbReference type="CDD" id="cd06558">
    <property type="entry name" value="crotonase-like"/>
    <property type="match status" value="1"/>
</dbReference>
<dbReference type="Pfam" id="PF02737">
    <property type="entry name" value="3HCDH_N"/>
    <property type="match status" value="1"/>
</dbReference>
<evidence type="ECO:0000313" key="21">
    <source>
        <dbReference type="EMBL" id="KAE8703598.1"/>
    </source>
</evidence>